<keyword evidence="3" id="KW-1185">Reference proteome</keyword>
<name>A0ABR8HI62_NOSPU</name>
<proteinExistence type="predicted"/>
<accession>A0ABR8HI62</accession>
<protein>
    <submittedName>
        <fullName evidence="2">Uncharacterized protein</fullName>
    </submittedName>
</protein>
<comment type="caution">
    <text evidence="2">The sequence shown here is derived from an EMBL/GenBank/DDBJ whole genome shotgun (WGS) entry which is preliminary data.</text>
</comment>
<dbReference type="EMBL" id="JACJTC010000027">
    <property type="protein sequence ID" value="MBD2615540.1"/>
    <property type="molecule type" value="Genomic_DNA"/>
</dbReference>
<organism evidence="2 3">
    <name type="scientific">Nostoc punctiforme FACHB-252</name>
    <dbReference type="NCBI Taxonomy" id="1357509"/>
    <lineage>
        <taxon>Bacteria</taxon>
        <taxon>Bacillati</taxon>
        <taxon>Cyanobacteriota</taxon>
        <taxon>Cyanophyceae</taxon>
        <taxon>Nostocales</taxon>
        <taxon>Nostocaceae</taxon>
        <taxon>Nostoc</taxon>
    </lineage>
</organism>
<sequence length="151" mass="17579">MIFQIAKRGRIIGLTTAMFLSIQFVATAETTPPVKSSPTIRDSQILPYLLDNPNENLLVRVRCSPTDRHEIERKRQIIREQLLQSNYGDRNYTVTIELEASCHNLQIHIPDDSDFSDVPVSHPYFNSDRTQLHDSWLTRKGSGWYWLLRPR</sequence>
<evidence type="ECO:0000313" key="2">
    <source>
        <dbReference type="EMBL" id="MBD2615540.1"/>
    </source>
</evidence>
<feature type="chain" id="PRO_5045950968" evidence="1">
    <location>
        <begin position="29"/>
        <end position="151"/>
    </location>
</feature>
<gene>
    <name evidence="2" type="ORF">H6G94_30525</name>
</gene>
<feature type="signal peptide" evidence="1">
    <location>
        <begin position="1"/>
        <end position="28"/>
    </location>
</feature>
<evidence type="ECO:0000313" key="3">
    <source>
        <dbReference type="Proteomes" id="UP000606396"/>
    </source>
</evidence>
<reference evidence="2 3" key="1">
    <citation type="journal article" date="2020" name="ISME J.">
        <title>Comparative genomics reveals insights into cyanobacterial evolution and habitat adaptation.</title>
        <authorList>
            <person name="Chen M.Y."/>
            <person name="Teng W.K."/>
            <person name="Zhao L."/>
            <person name="Hu C.X."/>
            <person name="Zhou Y.K."/>
            <person name="Han B.P."/>
            <person name="Song L.R."/>
            <person name="Shu W.S."/>
        </authorList>
    </citation>
    <scope>NUCLEOTIDE SEQUENCE [LARGE SCALE GENOMIC DNA]</scope>
    <source>
        <strain evidence="2 3">FACHB-252</strain>
    </source>
</reference>
<keyword evidence="1" id="KW-0732">Signal</keyword>
<evidence type="ECO:0000256" key="1">
    <source>
        <dbReference type="SAM" id="SignalP"/>
    </source>
</evidence>
<dbReference type="Proteomes" id="UP000606396">
    <property type="component" value="Unassembled WGS sequence"/>
</dbReference>